<dbReference type="Proteomes" id="UP000177798">
    <property type="component" value="Chromosome 12"/>
</dbReference>
<organism evidence="1 2">
    <name type="scientific">Sclerotinia sclerotiorum (strain ATCC 18683 / 1980 / Ss-1)</name>
    <name type="common">White mold</name>
    <name type="synonym">Whetzelinia sclerotiorum</name>
    <dbReference type="NCBI Taxonomy" id="665079"/>
    <lineage>
        <taxon>Eukaryota</taxon>
        <taxon>Fungi</taxon>
        <taxon>Dikarya</taxon>
        <taxon>Ascomycota</taxon>
        <taxon>Pezizomycotina</taxon>
        <taxon>Leotiomycetes</taxon>
        <taxon>Helotiales</taxon>
        <taxon>Sclerotiniaceae</taxon>
        <taxon>Sclerotinia</taxon>
    </lineage>
</organism>
<sequence>MEDTAPLSRSFNLATTPSSSLITNTFRIKLQNTAMFPCHIYQDSVVRAYLAPQMSLSLD</sequence>
<proteinExistence type="predicted"/>
<dbReference type="VEuPathDB" id="FungiDB:sscle_12g091120"/>
<reference evidence="2" key="1">
    <citation type="journal article" date="2017" name="Genome Biol. Evol.">
        <title>The complete genome sequence of the phytopathogenic fungus Sclerotinia sclerotiorum reveals insights into the genome architecture of broad host range pathogens.</title>
        <authorList>
            <person name="Derbyshire M."/>
            <person name="Denton-Giles M."/>
            <person name="Hegedus D."/>
            <person name="Seifbarghy S."/>
            <person name="Rollins J."/>
            <person name="van Kan J."/>
            <person name="Seidl M.F."/>
            <person name="Faino L."/>
            <person name="Mbengue M."/>
            <person name="Navaud O."/>
            <person name="Raffaele S."/>
            <person name="Hammond-Kosack K."/>
            <person name="Heard S."/>
            <person name="Oliver R."/>
        </authorList>
    </citation>
    <scope>NUCLEOTIDE SEQUENCE [LARGE SCALE GENOMIC DNA]</scope>
    <source>
        <strain evidence="2">ATCC 18683 / 1980 / Ss-1</strain>
    </source>
</reference>
<evidence type="ECO:0000313" key="1">
    <source>
        <dbReference type="EMBL" id="APA14342.1"/>
    </source>
</evidence>
<accession>A0A1D9QHS9</accession>
<gene>
    <name evidence="1" type="ORF">sscle_12g091120</name>
</gene>
<name>A0A1D9QHS9_SCLS1</name>
<evidence type="ECO:0000313" key="2">
    <source>
        <dbReference type="Proteomes" id="UP000177798"/>
    </source>
</evidence>
<protein>
    <submittedName>
        <fullName evidence="1">Uncharacterized protein</fullName>
    </submittedName>
</protein>
<dbReference type="AlphaFoldDB" id="A0A1D9QHS9"/>
<dbReference type="EMBL" id="CP017825">
    <property type="protein sequence ID" value="APA14342.1"/>
    <property type="molecule type" value="Genomic_DNA"/>
</dbReference>